<keyword evidence="1" id="KW-0175">Coiled coil</keyword>
<proteinExistence type="predicted"/>
<dbReference type="Proteomes" id="UP000610558">
    <property type="component" value="Unassembled WGS sequence"/>
</dbReference>
<feature type="signal peptide" evidence="2">
    <location>
        <begin position="1"/>
        <end position="19"/>
    </location>
</feature>
<evidence type="ECO:0000259" key="3">
    <source>
        <dbReference type="Pfam" id="PF09832"/>
    </source>
</evidence>
<reference evidence="4" key="1">
    <citation type="submission" date="2020-09" db="EMBL/GenBank/DDBJ databases">
        <authorList>
            <person name="Yoon J.-W."/>
        </authorList>
    </citation>
    <scope>NUCLEOTIDE SEQUENCE</scope>
    <source>
        <strain evidence="4">KMU-158</strain>
    </source>
</reference>
<feature type="chain" id="PRO_5037518592" evidence="2">
    <location>
        <begin position="20"/>
        <end position="155"/>
    </location>
</feature>
<protein>
    <submittedName>
        <fullName evidence="4">DUF2059 domain-containing protein</fullName>
    </submittedName>
</protein>
<dbReference type="AlphaFoldDB" id="A0A927GV58"/>
<dbReference type="RefSeq" id="WP_190761940.1">
    <property type="nucleotide sequence ID" value="NZ_JACXLD010000001.1"/>
</dbReference>
<dbReference type="Pfam" id="PF09832">
    <property type="entry name" value="DUF2059"/>
    <property type="match status" value="1"/>
</dbReference>
<name>A0A927GV58_9GAMM</name>
<organism evidence="4 5">
    <name type="scientific">Spongiibacter pelagi</name>
    <dbReference type="NCBI Taxonomy" id="2760804"/>
    <lineage>
        <taxon>Bacteria</taxon>
        <taxon>Pseudomonadati</taxon>
        <taxon>Pseudomonadota</taxon>
        <taxon>Gammaproteobacteria</taxon>
        <taxon>Cellvibrionales</taxon>
        <taxon>Spongiibacteraceae</taxon>
        <taxon>Spongiibacter</taxon>
    </lineage>
</organism>
<keyword evidence="5" id="KW-1185">Reference proteome</keyword>
<evidence type="ECO:0000313" key="4">
    <source>
        <dbReference type="EMBL" id="MBD2857718.1"/>
    </source>
</evidence>
<accession>A0A927GV58</accession>
<comment type="caution">
    <text evidence="4">The sequence shown here is derived from an EMBL/GenBank/DDBJ whole genome shotgun (WGS) entry which is preliminary data.</text>
</comment>
<evidence type="ECO:0000256" key="2">
    <source>
        <dbReference type="SAM" id="SignalP"/>
    </source>
</evidence>
<evidence type="ECO:0000256" key="1">
    <source>
        <dbReference type="SAM" id="Coils"/>
    </source>
</evidence>
<evidence type="ECO:0000313" key="5">
    <source>
        <dbReference type="Proteomes" id="UP000610558"/>
    </source>
</evidence>
<dbReference type="EMBL" id="JACXLD010000001">
    <property type="protein sequence ID" value="MBD2857718.1"/>
    <property type="molecule type" value="Genomic_DNA"/>
</dbReference>
<feature type="domain" description="DUF2059" evidence="3">
    <location>
        <begin position="79"/>
        <end position="134"/>
    </location>
</feature>
<gene>
    <name evidence="4" type="ORF">IB286_01780</name>
</gene>
<feature type="coiled-coil region" evidence="1">
    <location>
        <begin position="128"/>
        <end position="155"/>
    </location>
</feature>
<sequence length="155" mass="17460">MKVLKLGFFLFSLSISQFAVSDADSEREAEILLTSMGMEEAMTQTMSQMVDFQLQQNPTLAPFKSVIIKFFAKHMSWASLKSEFVKIYSEAFSAKELREINEFYATETGRKTIQLMPSLSAQGGQIGADRVQENIGELQAMIKAESERLQKLSVQ</sequence>
<keyword evidence="2" id="KW-0732">Signal</keyword>
<dbReference type="InterPro" id="IPR018637">
    <property type="entry name" value="DUF2059"/>
</dbReference>